<accession>A0A9W9CQD0</accession>
<evidence type="ECO:0000256" key="1">
    <source>
        <dbReference type="SAM" id="Coils"/>
    </source>
</evidence>
<evidence type="ECO:0000256" key="2">
    <source>
        <dbReference type="SAM" id="MobiDB-lite"/>
    </source>
</evidence>
<evidence type="ECO:0000313" key="4">
    <source>
        <dbReference type="Proteomes" id="UP001140560"/>
    </source>
</evidence>
<keyword evidence="1" id="KW-0175">Coiled coil</keyword>
<dbReference type="EMBL" id="JAPEUY010000002">
    <property type="protein sequence ID" value="KAJ4376086.1"/>
    <property type="molecule type" value="Genomic_DNA"/>
</dbReference>
<protein>
    <submittedName>
        <fullName evidence="3">Uncharacterized protein</fullName>
    </submittedName>
</protein>
<organism evidence="3 4">
    <name type="scientific">Neocucurbitaria cava</name>
    <dbReference type="NCBI Taxonomy" id="798079"/>
    <lineage>
        <taxon>Eukaryota</taxon>
        <taxon>Fungi</taxon>
        <taxon>Dikarya</taxon>
        <taxon>Ascomycota</taxon>
        <taxon>Pezizomycotina</taxon>
        <taxon>Dothideomycetes</taxon>
        <taxon>Pleosporomycetidae</taxon>
        <taxon>Pleosporales</taxon>
        <taxon>Pleosporineae</taxon>
        <taxon>Cucurbitariaceae</taxon>
        <taxon>Neocucurbitaria</taxon>
    </lineage>
</organism>
<sequence length="293" mass="33495">MANEYILGSGNDPLPYFLRTRAEQELLRRIQELESDNEVLQRVNEDIMKHKSGATKRAEARCKRIQQDLAREQYYRADDQMKSERVIDSHQSTIDQLREELQKAQASAADAQFQEYETHIAQLNAQNQVYKAENMRLQTELDHEKTLVKENIDNFKKKALESVERYKLEFQEKMQQQFDVALNQRVKEIMDKVNPLVESYKAEQQKTASLVKQLQAKAAELQWLKEHTQQSSIEQAAQRTPGKNVGQHGGIPLGAASTRRPLSSVDDVGITTPDAQRPQQPTPQPGAPGMGQE</sequence>
<proteinExistence type="predicted"/>
<gene>
    <name evidence="3" type="ORF">N0V83_001367</name>
</gene>
<comment type="caution">
    <text evidence="3">The sequence shown here is derived from an EMBL/GenBank/DDBJ whole genome shotgun (WGS) entry which is preliminary data.</text>
</comment>
<keyword evidence="4" id="KW-1185">Reference proteome</keyword>
<name>A0A9W9CQD0_9PLEO</name>
<dbReference type="Proteomes" id="UP001140560">
    <property type="component" value="Unassembled WGS sequence"/>
</dbReference>
<feature type="coiled-coil region" evidence="1">
    <location>
        <begin position="23"/>
        <end position="50"/>
    </location>
</feature>
<evidence type="ECO:0000313" key="3">
    <source>
        <dbReference type="EMBL" id="KAJ4376086.1"/>
    </source>
</evidence>
<reference evidence="3" key="1">
    <citation type="submission" date="2022-10" db="EMBL/GenBank/DDBJ databases">
        <title>Tapping the CABI collections for fungal endophytes: first genome assemblies for Collariella, Neodidymelliopsis, Ascochyta clinopodiicola, Didymella pomorum, Didymosphaeria variabile, Neocosmospora piperis and Neocucurbitaria cava.</title>
        <authorList>
            <person name="Hill R."/>
        </authorList>
    </citation>
    <scope>NUCLEOTIDE SEQUENCE</scope>
    <source>
        <strain evidence="3">IMI 356814</strain>
    </source>
</reference>
<feature type="region of interest" description="Disordered" evidence="2">
    <location>
        <begin position="230"/>
        <end position="293"/>
    </location>
</feature>
<dbReference type="AlphaFoldDB" id="A0A9W9CQD0"/>